<evidence type="ECO:0000313" key="2">
    <source>
        <dbReference type="EMBL" id="KIJ89723.1"/>
    </source>
</evidence>
<keyword evidence="1" id="KW-0175">Coiled coil</keyword>
<dbReference type="AlphaFoldDB" id="A0A0C9WPZ7"/>
<dbReference type="HOGENOM" id="CLU_1321090_0_0_1"/>
<dbReference type="EMBL" id="KN839474">
    <property type="protein sequence ID" value="KIJ89723.1"/>
    <property type="molecule type" value="Genomic_DNA"/>
</dbReference>
<reference evidence="2 3" key="1">
    <citation type="submission" date="2014-04" db="EMBL/GenBank/DDBJ databases">
        <authorList>
            <consortium name="DOE Joint Genome Institute"/>
            <person name="Kuo A."/>
            <person name="Kohler A."/>
            <person name="Nagy L.G."/>
            <person name="Floudas D."/>
            <person name="Copeland A."/>
            <person name="Barry K.W."/>
            <person name="Cichocki N."/>
            <person name="Veneault-Fourrey C."/>
            <person name="LaButti K."/>
            <person name="Lindquist E.A."/>
            <person name="Lipzen A."/>
            <person name="Lundell T."/>
            <person name="Morin E."/>
            <person name="Murat C."/>
            <person name="Sun H."/>
            <person name="Tunlid A."/>
            <person name="Henrissat B."/>
            <person name="Grigoriev I.V."/>
            <person name="Hibbett D.S."/>
            <person name="Martin F."/>
            <person name="Nordberg H.P."/>
            <person name="Cantor M.N."/>
            <person name="Hua S.X."/>
        </authorList>
    </citation>
    <scope>NUCLEOTIDE SEQUENCE [LARGE SCALE GENOMIC DNA]</scope>
    <source>
        <strain evidence="2 3">LaAM-08-1</strain>
    </source>
</reference>
<dbReference type="Proteomes" id="UP000054477">
    <property type="component" value="Unassembled WGS sequence"/>
</dbReference>
<name>A0A0C9WPZ7_9AGAR</name>
<sequence>MASMMTNKRPKSPVDYCINLLHTSVHGGMSNRQGVEQWVISKQSVVIYDMSDPGITSFGTLMGQDESFGIFRLQPLRPPLPLLQHVPTEYSGFIVPPHTPQLSEPGTRESPTPAAFDALMVEEKFHVELSRIQLQIEDLQEQLRHAEEEHQSVVIRRYMYRLAKEIPLGKSVQKPSFLVETQGFRGWFEKPLAYEFSVTGDGRLSLVN</sequence>
<proteinExistence type="predicted"/>
<keyword evidence="3" id="KW-1185">Reference proteome</keyword>
<accession>A0A0C9WPZ7</accession>
<evidence type="ECO:0000256" key="1">
    <source>
        <dbReference type="SAM" id="Coils"/>
    </source>
</evidence>
<gene>
    <name evidence="2" type="ORF">K443DRAFT_126691</name>
</gene>
<reference evidence="3" key="2">
    <citation type="submission" date="2015-01" db="EMBL/GenBank/DDBJ databases">
        <title>Evolutionary Origins and Diversification of the Mycorrhizal Mutualists.</title>
        <authorList>
            <consortium name="DOE Joint Genome Institute"/>
            <consortium name="Mycorrhizal Genomics Consortium"/>
            <person name="Kohler A."/>
            <person name="Kuo A."/>
            <person name="Nagy L.G."/>
            <person name="Floudas D."/>
            <person name="Copeland A."/>
            <person name="Barry K.W."/>
            <person name="Cichocki N."/>
            <person name="Veneault-Fourrey C."/>
            <person name="LaButti K."/>
            <person name="Lindquist E.A."/>
            <person name="Lipzen A."/>
            <person name="Lundell T."/>
            <person name="Morin E."/>
            <person name="Murat C."/>
            <person name="Riley R."/>
            <person name="Ohm R."/>
            <person name="Sun H."/>
            <person name="Tunlid A."/>
            <person name="Henrissat B."/>
            <person name="Grigoriev I.V."/>
            <person name="Hibbett D.S."/>
            <person name="Martin F."/>
        </authorList>
    </citation>
    <scope>NUCLEOTIDE SEQUENCE [LARGE SCALE GENOMIC DNA]</scope>
    <source>
        <strain evidence="3">LaAM-08-1</strain>
    </source>
</reference>
<organism evidence="2 3">
    <name type="scientific">Laccaria amethystina LaAM-08-1</name>
    <dbReference type="NCBI Taxonomy" id="1095629"/>
    <lineage>
        <taxon>Eukaryota</taxon>
        <taxon>Fungi</taxon>
        <taxon>Dikarya</taxon>
        <taxon>Basidiomycota</taxon>
        <taxon>Agaricomycotina</taxon>
        <taxon>Agaricomycetes</taxon>
        <taxon>Agaricomycetidae</taxon>
        <taxon>Agaricales</taxon>
        <taxon>Agaricineae</taxon>
        <taxon>Hydnangiaceae</taxon>
        <taxon>Laccaria</taxon>
    </lineage>
</organism>
<feature type="coiled-coil region" evidence="1">
    <location>
        <begin position="122"/>
        <end position="156"/>
    </location>
</feature>
<protein>
    <submittedName>
        <fullName evidence="2">Uncharacterized protein</fullName>
    </submittedName>
</protein>
<evidence type="ECO:0000313" key="3">
    <source>
        <dbReference type="Proteomes" id="UP000054477"/>
    </source>
</evidence>